<feature type="coiled-coil region" evidence="12">
    <location>
        <begin position="147"/>
        <end position="206"/>
    </location>
</feature>
<dbReference type="AlphaFoldDB" id="A0AAN8KY79"/>
<dbReference type="PANTHER" id="PTHR28656:SF1">
    <property type="entry name" value="COILED-COIL DOMAIN-CONTAINING PROTEIN 153"/>
    <property type="match status" value="1"/>
</dbReference>
<dbReference type="InterPro" id="IPR033585">
    <property type="entry name" value="DRC12-like"/>
</dbReference>
<comment type="function">
    <text evidence="1">Component of the nexin-dynein regulatory complex (N-DRC), a key regulator of ciliary/flagellar motility which maintains the alignment and integrity of the distal axoneme and regulates microtubule sliding in motile axonemes.</text>
</comment>
<evidence type="ECO:0000256" key="10">
    <source>
        <dbReference type="ARBA" id="ARBA00044754"/>
    </source>
</evidence>
<comment type="caution">
    <text evidence="14">The sequence shown here is derived from an EMBL/GenBank/DDBJ whole genome shotgun (WGS) entry which is preliminary data.</text>
</comment>
<evidence type="ECO:0000256" key="13">
    <source>
        <dbReference type="SAM" id="MobiDB-lite"/>
    </source>
</evidence>
<evidence type="ECO:0000256" key="1">
    <source>
        <dbReference type="ARBA" id="ARBA00003029"/>
    </source>
</evidence>
<dbReference type="PANTHER" id="PTHR28656">
    <property type="entry name" value="COILED-COIL DOMAIN-CONTAINING PROTEIN 153"/>
    <property type="match status" value="1"/>
</dbReference>
<dbReference type="Proteomes" id="UP001356427">
    <property type="component" value="Unassembled WGS sequence"/>
</dbReference>
<keyword evidence="5" id="KW-0282">Flagellum</keyword>
<evidence type="ECO:0000313" key="15">
    <source>
        <dbReference type="Proteomes" id="UP001356427"/>
    </source>
</evidence>
<dbReference type="EMBL" id="JAGTTL010000032">
    <property type="protein sequence ID" value="KAK6297031.1"/>
    <property type="molecule type" value="Genomic_DNA"/>
</dbReference>
<evidence type="ECO:0000256" key="7">
    <source>
        <dbReference type="ARBA" id="ARBA00023069"/>
    </source>
</evidence>
<comment type="similarity">
    <text evidence="10">Belongs to the DRC12 family.</text>
</comment>
<keyword evidence="8" id="KW-0206">Cytoskeleton</keyword>
<keyword evidence="7" id="KW-0969">Cilium</keyword>
<comment type="subunit">
    <text evidence="3">Component of the nexin-dynein regulatory complex (N-DRC).</text>
</comment>
<reference evidence="14 15" key="1">
    <citation type="submission" date="2021-04" db="EMBL/GenBank/DDBJ databases">
        <authorList>
            <person name="De Guttry C."/>
            <person name="Zahm M."/>
            <person name="Klopp C."/>
            <person name="Cabau C."/>
            <person name="Louis A."/>
            <person name="Berthelot C."/>
            <person name="Parey E."/>
            <person name="Roest Crollius H."/>
            <person name="Montfort J."/>
            <person name="Robinson-Rechavi M."/>
            <person name="Bucao C."/>
            <person name="Bouchez O."/>
            <person name="Gislard M."/>
            <person name="Lluch J."/>
            <person name="Milhes M."/>
            <person name="Lampietro C."/>
            <person name="Lopez Roques C."/>
            <person name="Donnadieu C."/>
            <person name="Braasch I."/>
            <person name="Desvignes T."/>
            <person name="Postlethwait J."/>
            <person name="Bobe J."/>
            <person name="Wedekind C."/>
            <person name="Guiguen Y."/>
        </authorList>
    </citation>
    <scope>NUCLEOTIDE SEQUENCE [LARGE SCALE GENOMIC DNA]</scope>
    <source>
        <strain evidence="14">Cs_M1</strain>
        <tissue evidence="14">Blood</tissue>
    </source>
</reference>
<keyword evidence="4" id="KW-0963">Cytoplasm</keyword>
<comment type="subcellular location">
    <subcellularLocation>
        <location evidence="2">Cytoplasm</location>
        <location evidence="2">Cytoskeleton</location>
        <location evidence="2">Flagellum axoneme</location>
    </subcellularLocation>
</comment>
<name>A0AAN8KY79_9TELE</name>
<evidence type="ECO:0000256" key="6">
    <source>
        <dbReference type="ARBA" id="ARBA00023054"/>
    </source>
</evidence>
<evidence type="ECO:0000256" key="4">
    <source>
        <dbReference type="ARBA" id="ARBA00022490"/>
    </source>
</evidence>
<sequence>QQRDAKQCAIACKPPGSFFSHILVDFFQVGFGISMVEEFCSRIMPPKKNKGKSNINKSKTKKIKTNEGGNELEEKYRRSALDVTVLRDHLALRGDVAQQAQSVSHDLRSRMRDMEQELHHERLDRRDVSADLTRQYKTMQTDMTVKVKKLGDEAILLREQLAQCQEELRTERRAHEQLQQEKDATIADLQNKLDNMETDYEKILHDTLDSLTSHLADARLRWEDESTVVHQEYKELLSDFGLNSLDI</sequence>
<evidence type="ECO:0000256" key="11">
    <source>
        <dbReference type="ARBA" id="ARBA00044800"/>
    </source>
</evidence>
<feature type="region of interest" description="Disordered" evidence="13">
    <location>
        <begin position="45"/>
        <end position="69"/>
    </location>
</feature>
<accession>A0AAN8KY79</accession>
<gene>
    <name evidence="14" type="ORF">J4Q44_G00331730</name>
</gene>
<evidence type="ECO:0000256" key="5">
    <source>
        <dbReference type="ARBA" id="ARBA00022846"/>
    </source>
</evidence>
<proteinExistence type="inferred from homology"/>
<evidence type="ECO:0000256" key="2">
    <source>
        <dbReference type="ARBA" id="ARBA00004611"/>
    </source>
</evidence>
<evidence type="ECO:0000313" key="14">
    <source>
        <dbReference type="EMBL" id="KAK6297031.1"/>
    </source>
</evidence>
<evidence type="ECO:0000256" key="12">
    <source>
        <dbReference type="SAM" id="Coils"/>
    </source>
</evidence>
<evidence type="ECO:0000256" key="9">
    <source>
        <dbReference type="ARBA" id="ARBA00023273"/>
    </source>
</evidence>
<protein>
    <recommendedName>
        <fullName evidence="11">Dynein regulatory complex protein 12</fullName>
    </recommendedName>
</protein>
<keyword evidence="15" id="KW-1185">Reference proteome</keyword>
<keyword evidence="6 12" id="KW-0175">Coiled coil</keyword>
<feature type="non-terminal residue" evidence="14">
    <location>
        <position position="1"/>
    </location>
</feature>
<keyword evidence="9" id="KW-0966">Cell projection</keyword>
<evidence type="ECO:0000256" key="8">
    <source>
        <dbReference type="ARBA" id="ARBA00023212"/>
    </source>
</evidence>
<evidence type="ECO:0000256" key="3">
    <source>
        <dbReference type="ARBA" id="ARBA00011248"/>
    </source>
</evidence>
<organism evidence="14 15">
    <name type="scientific">Coregonus suidteri</name>
    <dbReference type="NCBI Taxonomy" id="861788"/>
    <lineage>
        <taxon>Eukaryota</taxon>
        <taxon>Metazoa</taxon>
        <taxon>Chordata</taxon>
        <taxon>Craniata</taxon>
        <taxon>Vertebrata</taxon>
        <taxon>Euteleostomi</taxon>
        <taxon>Actinopterygii</taxon>
        <taxon>Neopterygii</taxon>
        <taxon>Teleostei</taxon>
        <taxon>Protacanthopterygii</taxon>
        <taxon>Salmoniformes</taxon>
        <taxon>Salmonidae</taxon>
        <taxon>Coregoninae</taxon>
        <taxon>Coregonus</taxon>
    </lineage>
</organism>